<organism evidence="1 2">
    <name type="scientific">Adiantum capillus-veneris</name>
    <name type="common">Maidenhair fern</name>
    <dbReference type="NCBI Taxonomy" id="13818"/>
    <lineage>
        <taxon>Eukaryota</taxon>
        <taxon>Viridiplantae</taxon>
        <taxon>Streptophyta</taxon>
        <taxon>Embryophyta</taxon>
        <taxon>Tracheophyta</taxon>
        <taxon>Polypodiopsida</taxon>
        <taxon>Polypodiidae</taxon>
        <taxon>Polypodiales</taxon>
        <taxon>Pteridineae</taxon>
        <taxon>Pteridaceae</taxon>
        <taxon>Vittarioideae</taxon>
        <taxon>Adiantum</taxon>
    </lineage>
</organism>
<protein>
    <submittedName>
        <fullName evidence="1">Uncharacterized protein</fullName>
    </submittedName>
</protein>
<sequence length="110" mass="11927">MEPCINPFSFNHLAATRPLAKKTRPSDGISSMESLGASVHGPPYFNLGPLCCFTSPWWPPLLYSALQGHSKAARHLLFQAMALGGFVLPCSPKPLFLYGARHPVALLPIV</sequence>
<reference evidence="1" key="1">
    <citation type="submission" date="2021-01" db="EMBL/GenBank/DDBJ databases">
        <title>Adiantum capillus-veneris genome.</title>
        <authorList>
            <person name="Fang Y."/>
            <person name="Liao Q."/>
        </authorList>
    </citation>
    <scope>NUCLEOTIDE SEQUENCE</scope>
    <source>
        <strain evidence="1">H3</strain>
        <tissue evidence="1">Leaf</tissue>
    </source>
</reference>
<dbReference type="AlphaFoldDB" id="A0A9D4ZMZ0"/>
<accession>A0A9D4ZMZ0</accession>
<evidence type="ECO:0000313" key="1">
    <source>
        <dbReference type="EMBL" id="KAI5081414.1"/>
    </source>
</evidence>
<proteinExistence type="predicted"/>
<gene>
    <name evidence="1" type="ORF">GOP47_0004597</name>
</gene>
<dbReference type="EMBL" id="JABFUD020000004">
    <property type="protein sequence ID" value="KAI5081414.1"/>
    <property type="molecule type" value="Genomic_DNA"/>
</dbReference>
<name>A0A9D4ZMZ0_ADICA</name>
<keyword evidence="2" id="KW-1185">Reference proteome</keyword>
<evidence type="ECO:0000313" key="2">
    <source>
        <dbReference type="Proteomes" id="UP000886520"/>
    </source>
</evidence>
<comment type="caution">
    <text evidence="1">The sequence shown here is derived from an EMBL/GenBank/DDBJ whole genome shotgun (WGS) entry which is preliminary data.</text>
</comment>
<dbReference type="Proteomes" id="UP000886520">
    <property type="component" value="Chromosome 4"/>
</dbReference>